<dbReference type="EMBL" id="FWYF01000003">
    <property type="protein sequence ID" value="SMD36966.1"/>
    <property type="molecule type" value="Genomic_DNA"/>
</dbReference>
<dbReference type="NCBIfam" id="TIGR04183">
    <property type="entry name" value="Por_Secre_tail"/>
    <property type="match status" value="1"/>
</dbReference>
<evidence type="ECO:0000313" key="3">
    <source>
        <dbReference type="EMBL" id="SMD36966.1"/>
    </source>
</evidence>
<dbReference type="InterPro" id="IPR051200">
    <property type="entry name" value="Host-pathogen_enzymatic-act"/>
</dbReference>
<accession>A0A1W2GL10</accession>
<keyword evidence="4" id="KW-1185">Reference proteome</keyword>
<evidence type="ECO:0000259" key="2">
    <source>
        <dbReference type="Pfam" id="PF18962"/>
    </source>
</evidence>
<reference evidence="3 4" key="1">
    <citation type="submission" date="2017-04" db="EMBL/GenBank/DDBJ databases">
        <authorList>
            <person name="Afonso C.L."/>
            <person name="Miller P.J."/>
            <person name="Scott M.A."/>
            <person name="Spackman E."/>
            <person name="Goraichik I."/>
            <person name="Dimitrov K.M."/>
            <person name="Suarez D.L."/>
            <person name="Swayne D.E."/>
        </authorList>
    </citation>
    <scope>NUCLEOTIDE SEQUENCE [LARGE SCALE GENOMIC DNA]</scope>
    <source>
        <strain evidence="3 4">DSM 26133</strain>
    </source>
</reference>
<dbReference type="Proteomes" id="UP000192472">
    <property type="component" value="Unassembled WGS sequence"/>
</dbReference>
<dbReference type="SUPFAM" id="SSF63825">
    <property type="entry name" value="YWTD domain"/>
    <property type="match status" value="1"/>
</dbReference>
<protein>
    <submittedName>
        <fullName evidence="3">Por secretion system C-terminal sorting domain-containing protein</fullName>
    </submittedName>
</protein>
<feature type="transmembrane region" description="Helical" evidence="1">
    <location>
        <begin position="21"/>
        <end position="42"/>
    </location>
</feature>
<dbReference type="SMART" id="SM00320">
    <property type="entry name" value="WD40"/>
    <property type="match status" value="7"/>
</dbReference>
<name>A0A1W2GL10_REIFA</name>
<dbReference type="OrthoDB" id="7012117at2"/>
<organism evidence="3 4">
    <name type="scientific">Reichenbachiella faecimaris</name>
    <dbReference type="NCBI Taxonomy" id="692418"/>
    <lineage>
        <taxon>Bacteria</taxon>
        <taxon>Pseudomonadati</taxon>
        <taxon>Bacteroidota</taxon>
        <taxon>Cytophagia</taxon>
        <taxon>Cytophagales</taxon>
        <taxon>Reichenbachiellaceae</taxon>
        <taxon>Reichenbachiella</taxon>
    </lineage>
</organism>
<dbReference type="SUPFAM" id="SSF63829">
    <property type="entry name" value="Calcium-dependent phosphotriesterase"/>
    <property type="match status" value="1"/>
</dbReference>
<dbReference type="InterPro" id="IPR015943">
    <property type="entry name" value="WD40/YVTN_repeat-like_dom_sf"/>
</dbReference>
<dbReference type="STRING" id="692418.SAMN04488029_3167"/>
<dbReference type="RefSeq" id="WP_084373802.1">
    <property type="nucleotide sequence ID" value="NZ_FWYF01000003.1"/>
</dbReference>
<dbReference type="PANTHER" id="PTHR47197">
    <property type="entry name" value="PROTEIN NIRF"/>
    <property type="match status" value="1"/>
</dbReference>
<dbReference type="SUPFAM" id="SSF75011">
    <property type="entry name" value="3-carboxy-cis,cis-mucoante lactonizing enzyme"/>
    <property type="match status" value="1"/>
</dbReference>
<keyword evidence="1" id="KW-0812">Transmembrane</keyword>
<feature type="domain" description="Secretion system C-terminal sorting" evidence="2">
    <location>
        <begin position="2877"/>
        <end position="2945"/>
    </location>
</feature>
<dbReference type="InterPro" id="IPR001680">
    <property type="entry name" value="WD40_rpt"/>
</dbReference>
<dbReference type="InterPro" id="IPR011044">
    <property type="entry name" value="Quino_amine_DH_bsu"/>
</dbReference>
<proteinExistence type="predicted"/>
<evidence type="ECO:0000313" key="4">
    <source>
        <dbReference type="Proteomes" id="UP000192472"/>
    </source>
</evidence>
<dbReference type="Gene3D" id="2.130.10.10">
    <property type="entry name" value="YVTN repeat-like/Quinoprotein amine dehydrogenase"/>
    <property type="match status" value="6"/>
</dbReference>
<dbReference type="PANTHER" id="PTHR47197:SF3">
    <property type="entry name" value="DIHYDRO-HEME D1 DEHYDROGENASE"/>
    <property type="match status" value="1"/>
</dbReference>
<sequence length="2947" mass="315195">MKTLLSDKLALSVRFFYDPKFWIQLSKALLIFILCLCTWIGAKAQSISYKPFYDFSVGLTHEDFYAVGTEEGAPNGISFNDDGTRMFIIGYGSDAVQQYSLSSPYDITSTVEHEGSYNVSAETNTPRDVDFSDDGMRMYILGTDTRQMHEYTLSAAYDITSTVTYTTNTRSISGWESLPLAVEFSADGLKAFFVGAQSKVYETRMSTPFDVATGSAGVWTYTEDLSAGDLRDIRFSPDGRTMYLLDEFNDILKVELNVAFDLYEGYTEYGSVFNTSDNETETWSMAFGLNGSRLLTSEISDDRVNQYNFNNPTFYESLANDGSIETAVTSFALDGETFNNPGGNLTYGSDFSIANLPAGFSAIFSVEPEGTFGTLTFSGSTALHQIDNNISGLVFTFENSAFAGDDASAVANAVGHNSGINIDFRNNGSPFISFGGYADLSKATHEGVTSSLATEDNQLTGMAFSSDGMKVFITGSQHDAIYQYNLSSPFDITQGVSYSNNSVDISGDDTAPLGLAFNPTGTKMFVVGALGDEVMQYSLSSPFDLSSTVENEGSPFSLAAQTYRMDITFSHDGLLMFIPGEQIFAYALNTPFDITTGGTLVGELDHGIAAFATDVEFSPDGMTLYASSGSSVVTFQLEAPYSLNQQVGKSVSTSFSSYETSIMSIEFGPDRQKLFVAGTTGDDLNQFMLPILPLEESITNNGTLEGSRTIRIADDKFTKAGSTLTAGVDFTTTGVPAGLSPVLTVASDGLSADLTFSGQATSHGPAANIEDIVFTFSNSAFVDSDANDVLYAVGSSSHYSMEFIDANASVFHANGFKIDGTVNYTGFSMSVRSQASNPSGFAFSTDGMKMYVVDQTSRTVFQYSLSAPFVTYPGMSYDEVTYAVGQDTAPKDVEFSEDGTKMYIVGDGNNRIYQHTLSTPFDLSTASYGDTHLIVTNEETTPDGMCFSKNGRRLYVIGNGSGNMVHQYRLSQPYDLSSEISLVGEVEVSFVSIPTGVFVSPDGLTLQAIGTGGDLIYQYNMSVPHDVSSAVYALKILNVRSKSNSPADLTFSSDGSRVIIIGSNYDNVDQWEIDTDDFQESASTPGAVEGAISLSIVGDQFSNAGGSLSNPDDFLVPGLPTGLVPNMTISEDGLTATLTFTGSAESHQNNDGISDLVVTFEDGAFDSGDASGTLNADINTGANINFANDATLVYSNGYTLVNDPVFFASVPSYDTGSKSVALSADGYKMYVVGDNNEIIHQYTLLHPFEPGKGYNLNGSFTLPGSSQEAITFNNDGTSYYYLSGADYVAQVSLSTPWDILSDRTSVGTFDFSSQDTGASDVTFNDDGTKMYMIGFVSDAIHQYSLDKPFDLSTGVSYDNVSYDISAQATFPRSLDFNADGSRLFMHGSNGIFEYHLSNPFDISTGITYTGNNYTPSEGAGFGFELVDGGNKMIVVNANNIYQYNFEADGFVESANNDGTLDGLIGIQLGYDTFVNAGATLAPTTHFTLTGIPTGLTPTMTVATDGKSVSLRLEGAVSSHQDSDDVSNIQISFTDAAFTSTSAAAVINAINYDTGFGIDFQDNNAHIIYGKALNFDESLPKLKTTYSVATQSDQPNAMTMNPEGTKMYVIDYNSETISQYILTIPFDLTSMSFDNSLDLSAEISAPAAICFSSNGQKMFIQSFNNIHYQYTMNTAYDVSAGATLAGTFTSSSQGLQSSGFWFKPDGTKMWITSSADNEVNQYSLETPFDITAGVSYDGYSLSVTTRNYTSLIFSSDGKSLFIGNGPYPGSAGITQYGLNVPFDLTGGTEYIRGFNVHDITGSPQGIFLNQDETKFYVLGSTDDSVFEFDLEIDDFAEGNLNDGSVEGALEIRIVDEPFTNADGHLTHGSDYSITNLPAGLNPQLAVAADGYSATLTFEGKANAHQDINDVGNLSFTFSNSAFVNGDVSAVANAIASASNRSIDFRDNVPGLTYGDVYDLGMASHDASPYDMSGQDSDPTDLSFSTDGSKLFVSGNNSDMIHQYSLTSPFNATNIASYDGGFDNSAQDESVEDLAFSADGMRMFLLGGDNYNVYQYNLTTAFDITDGVTFSGNAFNFEVYGQDTYAFTFNADGTKMYIASTSDYEIFQFSLSSPYDLGSTITDDGDPLITADESTEFYASPTGIVFSADGRYLMMTQDGDDYNIMRYILNVPFDVTQGALRDLNVYDLDQHSIWGSGIALSADGSHVFVTNGDDATIEGFTIDVGGFIETGANDGTVTGSMEIAIFDDTFSSMGGTFASGSDYTITNLPTGLIPTLTVAEDGYSATLTLSGNAVSNANANDISGLVFNFMNSAFTNSSASDVANAENSDSKIGIDFLANTGNDILTFSFATETGPATIDAENHSVDIEITFTSDITNLIPDVTVSDGADYSPNGATNFTDPTTITVTAEDGTPQDWLVTVTKAPLSMATDIISFIAEGQTGPAIVDAINHTVEMEVLFGTEVANLAPTITVSPGGSISPNSEVSRDFNDPVVYTVTAEDATTTQDWTVTVTIAPNDATDILSFTLAEQSAEAAIDDSNHTVDITVVAGTDVSSLSPSFTVSPGGTVVPSSGTAQDFTDPIVYTVTGQDGITEQEWTVTVEVELFTGTEILSFVLGEQTQSAEIDNINNTVEIEVAYGTDLTNLSPTITVSAGASISPLGAQDFSEAVIYTVTAEETTITEAWTVTVTEAPSNETDILTFVLDEQTEEASINADNHTVAIEVANGTDLSSLEPALTVSAGATISPSGVQDFSQTVSYTVTAENEITTQTWSVTVTEAPSSATDILTFELAAQTGAATIDITNHTIGVEVEFGTDLTSLEPAITVSDGATLSPSGAQNFTNSFTYTVIAEDESTSQEWVVTVTEEDQEVLAASELDFKLKVYPNPATDQILVEGLTNDTKVEVIDLRGQTVLYRSIKNMEYINLTNLKSGLYHVRFTNDKISTTTRLLIRK</sequence>
<evidence type="ECO:0000256" key="1">
    <source>
        <dbReference type="SAM" id="Phobius"/>
    </source>
</evidence>
<keyword evidence="1" id="KW-1133">Transmembrane helix</keyword>
<dbReference type="InterPro" id="IPR026444">
    <property type="entry name" value="Secre_tail"/>
</dbReference>
<gene>
    <name evidence="3" type="ORF">SAMN04488029_3167</name>
</gene>
<dbReference type="Pfam" id="PF18962">
    <property type="entry name" value="Por_Secre_tail"/>
    <property type="match status" value="1"/>
</dbReference>
<dbReference type="SUPFAM" id="SSF50969">
    <property type="entry name" value="YVTN repeat-like/Quinoprotein amine dehydrogenase"/>
    <property type="match status" value="4"/>
</dbReference>
<keyword evidence="1" id="KW-0472">Membrane</keyword>
<dbReference type="Gene3D" id="2.60.40.2340">
    <property type="match status" value="6"/>
</dbReference>